<evidence type="ECO:0000313" key="2">
    <source>
        <dbReference type="Proteomes" id="UP000036097"/>
    </source>
</evidence>
<proteinExistence type="predicted"/>
<keyword evidence="2" id="KW-1185">Reference proteome</keyword>
<protein>
    <submittedName>
        <fullName evidence="1">Uncharacterized protein</fullName>
    </submittedName>
</protein>
<evidence type="ECO:0000313" key="1">
    <source>
        <dbReference type="EMBL" id="KLV06986.1"/>
    </source>
</evidence>
<organism evidence="1 2">
    <name type="scientific">Photobacterium aquae</name>
    <dbReference type="NCBI Taxonomy" id="1195763"/>
    <lineage>
        <taxon>Bacteria</taxon>
        <taxon>Pseudomonadati</taxon>
        <taxon>Pseudomonadota</taxon>
        <taxon>Gammaproteobacteria</taxon>
        <taxon>Vibrionales</taxon>
        <taxon>Vibrionaceae</taxon>
        <taxon>Photobacterium</taxon>
    </lineage>
</organism>
<dbReference type="OrthoDB" id="9811748at2"/>
<dbReference type="Proteomes" id="UP000036097">
    <property type="component" value="Unassembled WGS sequence"/>
</dbReference>
<sequence>MSMPIEDIEVVCEKCGTIYQDWMRGSVNLDLDDFDEEYIDKCSSSVCPKCQHKVYHSALVVKNGVWKIKDC</sequence>
<dbReference type="EMBL" id="LDOT01000007">
    <property type="protein sequence ID" value="KLV06986.1"/>
    <property type="molecule type" value="Genomic_DNA"/>
</dbReference>
<reference evidence="1 2" key="1">
    <citation type="submission" date="2015-05" db="EMBL/GenBank/DDBJ databases">
        <title>Photobacterium galathea sp. nov.</title>
        <authorList>
            <person name="Machado H."/>
            <person name="Gram L."/>
        </authorList>
    </citation>
    <scope>NUCLEOTIDE SEQUENCE [LARGE SCALE GENOMIC DNA]</scope>
    <source>
        <strain evidence="1 2">CGMCC 1.12159</strain>
    </source>
</reference>
<gene>
    <name evidence="1" type="ORF">ABT56_07510</name>
</gene>
<name>A0A0J1H5K6_9GAMM</name>
<accession>A0A0J1H5K6</accession>
<dbReference type="STRING" id="1195763.ABT56_07510"/>
<dbReference type="RefSeq" id="WP_047878256.1">
    <property type="nucleotide sequence ID" value="NZ_LDOT01000007.1"/>
</dbReference>
<comment type="caution">
    <text evidence="1">The sequence shown here is derived from an EMBL/GenBank/DDBJ whole genome shotgun (WGS) entry which is preliminary data.</text>
</comment>
<dbReference type="PATRIC" id="fig|1195763.3.peg.1608"/>
<dbReference type="AlphaFoldDB" id="A0A0J1H5K6"/>